<reference evidence="2 3" key="1">
    <citation type="submission" date="2019-07" db="EMBL/GenBank/DDBJ databases">
        <title>Whole genome shotgun sequence of Methylobacterium gnaphalii NBRC 107716.</title>
        <authorList>
            <person name="Hosoyama A."/>
            <person name="Uohara A."/>
            <person name="Ohji S."/>
            <person name="Ichikawa N."/>
        </authorList>
    </citation>
    <scope>NUCLEOTIDE SEQUENCE [LARGE SCALE GENOMIC DNA]</scope>
    <source>
        <strain evidence="2 3">NBRC 107716</strain>
    </source>
</reference>
<dbReference type="AlphaFoldDB" id="A0A512JHW8"/>
<feature type="chain" id="PRO_5021990267" description="DUF2141 domain-containing protein" evidence="1">
    <location>
        <begin position="21"/>
        <end position="141"/>
    </location>
</feature>
<name>A0A512JHW8_9HYPH</name>
<evidence type="ECO:0008006" key="4">
    <source>
        <dbReference type="Google" id="ProtNLM"/>
    </source>
</evidence>
<dbReference type="OrthoDB" id="7189112at2"/>
<organism evidence="2 3">
    <name type="scientific">Methylobacterium gnaphalii</name>
    <dbReference type="NCBI Taxonomy" id="1010610"/>
    <lineage>
        <taxon>Bacteria</taxon>
        <taxon>Pseudomonadati</taxon>
        <taxon>Pseudomonadota</taxon>
        <taxon>Alphaproteobacteria</taxon>
        <taxon>Hyphomicrobiales</taxon>
        <taxon>Methylobacteriaceae</taxon>
        <taxon>Methylobacterium</taxon>
    </lineage>
</organism>
<keyword evidence="1" id="KW-0732">Signal</keyword>
<feature type="signal peptide" evidence="1">
    <location>
        <begin position="1"/>
        <end position="20"/>
    </location>
</feature>
<dbReference type="InterPro" id="IPR018673">
    <property type="entry name" value="DUF2141"/>
</dbReference>
<evidence type="ECO:0000313" key="3">
    <source>
        <dbReference type="Proteomes" id="UP000321750"/>
    </source>
</evidence>
<sequence length="141" mass="14633">MKRAVCCGLGLACLVVSARAASLEVEVDGIEPGSGTVYVALCQGGLAESTCRSGKDAPADGRSQRVLFKGIEPGVYAVVAYQDINGNGRIDRTGLGLPLEPYGVSRGGGRRARPDFATASFPLDEPGAAVRVRLARTLPSR</sequence>
<comment type="caution">
    <text evidence="2">The sequence shown here is derived from an EMBL/GenBank/DDBJ whole genome shotgun (WGS) entry which is preliminary data.</text>
</comment>
<proteinExistence type="predicted"/>
<gene>
    <name evidence="2" type="ORF">MGN01_13170</name>
</gene>
<dbReference type="EMBL" id="BJZV01000005">
    <property type="protein sequence ID" value="GEP09472.1"/>
    <property type="molecule type" value="Genomic_DNA"/>
</dbReference>
<keyword evidence="3" id="KW-1185">Reference proteome</keyword>
<protein>
    <recommendedName>
        <fullName evidence="4">DUF2141 domain-containing protein</fullName>
    </recommendedName>
</protein>
<dbReference type="RefSeq" id="WP_147045781.1">
    <property type="nucleotide sequence ID" value="NZ_BJZV01000005.1"/>
</dbReference>
<evidence type="ECO:0000313" key="2">
    <source>
        <dbReference type="EMBL" id="GEP09472.1"/>
    </source>
</evidence>
<evidence type="ECO:0000256" key="1">
    <source>
        <dbReference type="SAM" id="SignalP"/>
    </source>
</evidence>
<accession>A0A512JHW8</accession>
<dbReference type="Pfam" id="PF09912">
    <property type="entry name" value="DUF2141"/>
    <property type="match status" value="1"/>
</dbReference>
<dbReference type="Proteomes" id="UP000321750">
    <property type="component" value="Unassembled WGS sequence"/>
</dbReference>